<protein>
    <submittedName>
        <fullName evidence="1">Uncharacterized protein</fullName>
    </submittedName>
</protein>
<accession>A0A2T2WF09</accession>
<evidence type="ECO:0000313" key="2">
    <source>
        <dbReference type="Proteomes" id="UP000241848"/>
    </source>
</evidence>
<dbReference type="EMBL" id="PXYV01000049">
    <property type="protein sequence ID" value="PSR20832.1"/>
    <property type="molecule type" value="Genomic_DNA"/>
</dbReference>
<reference evidence="1 2" key="1">
    <citation type="journal article" date="2014" name="BMC Genomics">
        <title>Comparison of environmental and isolate Sulfobacillus genomes reveals diverse carbon, sulfur, nitrogen, and hydrogen metabolisms.</title>
        <authorList>
            <person name="Justice N.B."/>
            <person name="Norman A."/>
            <person name="Brown C.T."/>
            <person name="Singh A."/>
            <person name="Thomas B.C."/>
            <person name="Banfield J.F."/>
        </authorList>
    </citation>
    <scope>NUCLEOTIDE SEQUENCE [LARGE SCALE GENOMIC DNA]</scope>
    <source>
        <strain evidence="1">AMDSBA3</strain>
    </source>
</reference>
<organism evidence="1 2">
    <name type="scientific">Sulfobacillus acidophilus</name>
    <dbReference type="NCBI Taxonomy" id="53633"/>
    <lineage>
        <taxon>Bacteria</taxon>
        <taxon>Bacillati</taxon>
        <taxon>Bacillota</taxon>
        <taxon>Clostridia</taxon>
        <taxon>Eubacteriales</taxon>
        <taxon>Clostridiales Family XVII. Incertae Sedis</taxon>
        <taxon>Sulfobacillus</taxon>
    </lineage>
</organism>
<dbReference type="AlphaFoldDB" id="A0A2T2WF09"/>
<proteinExistence type="predicted"/>
<evidence type="ECO:0000313" key="1">
    <source>
        <dbReference type="EMBL" id="PSR20832.1"/>
    </source>
</evidence>
<name>A0A2T2WF09_9FIRM</name>
<dbReference type="Proteomes" id="UP000241848">
    <property type="component" value="Unassembled WGS sequence"/>
</dbReference>
<gene>
    <name evidence="1" type="ORF">C7B45_13160</name>
</gene>
<comment type="caution">
    <text evidence="1">The sequence shown here is derived from an EMBL/GenBank/DDBJ whole genome shotgun (WGS) entry which is preliminary data.</text>
</comment>
<sequence>MLHAGKALIIDTDRDFSHFLCEQLAVLEFEPHILDLIPAAPTRRTVRTMLLDTIWLFIDVQIAWWKRASLVNPSLPHLVVMGWDAEIMDTLKLYASSTLYLNKACAKSLPQLAQALNVQTHER</sequence>